<proteinExistence type="predicted"/>
<evidence type="ECO:0000313" key="2">
    <source>
        <dbReference type="EMBL" id="MBB4920925.1"/>
    </source>
</evidence>
<dbReference type="SUPFAM" id="SSF47413">
    <property type="entry name" value="lambda repressor-like DNA-binding domains"/>
    <property type="match status" value="1"/>
</dbReference>
<dbReference type="Pfam" id="PF13560">
    <property type="entry name" value="HTH_31"/>
    <property type="match status" value="1"/>
</dbReference>
<protein>
    <submittedName>
        <fullName evidence="2">Transcriptional regulator with XRE-family HTH domain</fullName>
    </submittedName>
</protein>
<dbReference type="CDD" id="cd00093">
    <property type="entry name" value="HTH_XRE"/>
    <property type="match status" value="1"/>
</dbReference>
<evidence type="ECO:0000259" key="1">
    <source>
        <dbReference type="PROSITE" id="PS50943"/>
    </source>
</evidence>
<gene>
    <name evidence="2" type="ORF">FHS44_008078</name>
</gene>
<accession>A0A7W7VT01</accession>
<dbReference type="SMART" id="SM00530">
    <property type="entry name" value="HTH_XRE"/>
    <property type="match status" value="1"/>
</dbReference>
<dbReference type="GO" id="GO:0003677">
    <property type="term" value="F:DNA binding"/>
    <property type="evidence" value="ECO:0007669"/>
    <property type="project" value="InterPro"/>
</dbReference>
<dbReference type="PROSITE" id="PS50943">
    <property type="entry name" value="HTH_CROC1"/>
    <property type="match status" value="1"/>
</dbReference>
<comment type="caution">
    <text evidence="2">The sequence shown here is derived from an EMBL/GenBank/DDBJ whole genome shotgun (WGS) entry which is preliminary data.</text>
</comment>
<dbReference type="Gene3D" id="1.10.260.40">
    <property type="entry name" value="lambda repressor-like DNA-binding domains"/>
    <property type="match status" value="1"/>
</dbReference>
<sequence>MRTVRTTVTPFEENLTSDYRRTGPTVARMLVGAQLRRLREARGVTREEAGDAIRASHSKISRLELGRTSFKRRDVADLLTLYGVADEAERATLLSLAEQANVPGWWQKYHDVVPDWFDAFLGLEQAACVIRSYEVQFVPGLLQTESYARAVVQLGRRDVSPPEVERRVALRMRRQELLYRRNPPKLWMVIDEAALRRLIGGAVTMRAQIEHLIRLTELPHVTLQIMPFCAGGHACAAGPITILRFPEGELPDVVYLEQLAGALYLDKPSETEKYWHVMNRLDIDAERPDAAPVILQRILKDL</sequence>
<dbReference type="RefSeq" id="WP_376771662.1">
    <property type="nucleotide sequence ID" value="NZ_JACHJP010000020.1"/>
</dbReference>
<dbReference type="InterPro" id="IPR043917">
    <property type="entry name" value="DUF5753"/>
</dbReference>
<evidence type="ECO:0000313" key="3">
    <source>
        <dbReference type="Proteomes" id="UP000552644"/>
    </source>
</evidence>
<feature type="domain" description="HTH cro/C1-type" evidence="1">
    <location>
        <begin position="35"/>
        <end position="88"/>
    </location>
</feature>
<dbReference type="AlphaFoldDB" id="A0A7W7VT01"/>
<reference evidence="2 3" key="1">
    <citation type="submission" date="2020-08" db="EMBL/GenBank/DDBJ databases">
        <title>Genomic Encyclopedia of Type Strains, Phase III (KMG-III): the genomes of soil and plant-associated and newly described type strains.</title>
        <authorList>
            <person name="Whitman W."/>
        </authorList>
    </citation>
    <scope>NUCLEOTIDE SEQUENCE [LARGE SCALE GENOMIC DNA]</scope>
    <source>
        <strain evidence="2 3">CECT 8840</strain>
    </source>
</reference>
<name>A0A7W7VT01_9ACTN</name>
<dbReference type="EMBL" id="JACHJP010000020">
    <property type="protein sequence ID" value="MBB4920925.1"/>
    <property type="molecule type" value="Genomic_DNA"/>
</dbReference>
<dbReference type="Proteomes" id="UP000552644">
    <property type="component" value="Unassembled WGS sequence"/>
</dbReference>
<dbReference type="InterPro" id="IPR010982">
    <property type="entry name" value="Lambda_DNA-bd_dom_sf"/>
</dbReference>
<keyword evidence="3" id="KW-1185">Reference proteome</keyword>
<organism evidence="2 3">
    <name type="scientific">Streptosporangium saharense</name>
    <dbReference type="NCBI Taxonomy" id="1706840"/>
    <lineage>
        <taxon>Bacteria</taxon>
        <taxon>Bacillati</taxon>
        <taxon>Actinomycetota</taxon>
        <taxon>Actinomycetes</taxon>
        <taxon>Streptosporangiales</taxon>
        <taxon>Streptosporangiaceae</taxon>
        <taxon>Streptosporangium</taxon>
    </lineage>
</organism>
<dbReference type="InterPro" id="IPR001387">
    <property type="entry name" value="Cro/C1-type_HTH"/>
</dbReference>
<dbReference type="Pfam" id="PF19054">
    <property type="entry name" value="DUF5753"/>
    <property type="match status" value="1"/>
</dbReference>